<dbReference type="Pfam" id="PF19348">
    <property type="entry name" value="DUF5926"/>
    <property type="match status" value="1"/>
</dbReference>
<dbReference type="EMBL" id="CP138335">
    <property type="protein sequence ID" value="XBW08089.1"/>
    <property type="molecule type" value="Genomic_DNA"/>
</dbReference>
<protein>
    <submittedName>
        <fullName evidence="2">DUF5926 family protein</fullName>
    </submittedName>
</protein>
<dbReference type="RefSeq" id="WP_350258289.1">
    <property type="nucleotide sequence ID" value="NZ_CP138335.1"/>
</dbReference>
<dbReference type="AlphaFoldDB" id="A0AAU7V7W8"/>
<reference evidence="2" key="1">
    <citation type="submission" date="2023-11" db="EMBL/GenBank/DDBJ databases">
        <title>Scrofimicrobium hongkongense sp. nov., isolated from a patient with peritonitis.</title>
        <authorList>
            <person name="Lao H.Y."/>
            <person name="Wong A.Y.P."/>
            <person name="Ng T.L."/>
            <person name="Wong R.Y.L."/>
            <person name="Yau M.C.Y."/>
            <person name="Lam J.Y.W."/>
            <person name="Siu G.K.H."/>
        </authorList>
    </citation>
    <scope>NUCLEOTIDE SEQUENCE</scope>
    <source>
        <strain evidence="2">R131</strain>
    </source>
</reference>
<evidence type="ECO:0000259" key="1">
    <source>
        <dbReference type="Pfam" id="PF19348"/>
    </source>
</evidence>
<evidence type="ECO:0000313" key="2">
    <source>
        <dbReference type="EMBL" id="XBW08089.1"/>
    </source>
</evidence>
<feature type="domain" description="DUF5926" evidence="1">
    <location>
        <begin position="28"/>
        <end position="292"/>
    </location>
</feature>
<organism evidence="2">
    <name type="scientific">Scrofimicrobium appendicitidis</name>
    <dbReference type="NCBI Taxonomy" id="3079930"/>
    <lineage>
        <taxon>Bacteria</taxon>
        <taxon>Bacillati</taxon>
        <taxon>Actinomycetota</taxon>
        <taxon>Actinomycetes</taxon>
        <taxon>Actinomycetales</taxon>
        <taxon>Actinomycetaceae</taxon>
        <taxon>Scrofimicrobium</taxon>
    </lineage>
</organism>
<name>A0AAU7V7W8_9ACTO</name>
<accession>A0AAU7V7W8</accession>
<gene>
    <name evidence="2" type="ORF">SAC06_00585</name>
</gene>
<dbReference type="InterPro" id="IPR045970">
    <property type="entry name" value="DUF5926"/>
</dbReference>
<sequence>MGKASRRKKIDPSKRKNIRPAIAFVDRPFQGLERERELVAMREIIPCATMTAKTTAEHGGTEFDFVTLLPDGAGAMVRGDGRILVGVQTRFSTGDLSHDLGAALTAALKMQLEGEEGVAQFDVRDPAPRLQELLAEGELAPMTVLKDFGYWFDPNEEIDAEMAAALEQNREDMVPTEEVPGVEGMYWCEMNNNFIRYVLAMDEDLLFTALARLQAAGQAQLGEGSKFVGAFRACGIAIPVFQVNPELSAADFAAPAAQLRDNLELALKQTEPLTDDERRARAGMVSRQVTIR</sequence>
<proteinExistence type="predicted"/>
<dbReference type="KEGG" id="sapp:SAC06_00585"/>